<dbReference type="Pfam" id="PF25583">
    <property type="entry name" value="WCX"/>
    <property type="match status" value="1"/>
</dbReference>
<dbReference type="SUPFAM" id="SSF46785">
    <property type="entry name" value="Winged helix' DNA-binding domain"/>
    <property type="match status" value="1"/>
</dbReference>
<sequence>MKSERLFKLLLYLLNHQHTTANKLAAEFDVSTRTIYRDIDTLSVSGIPIYTTAGNTGGIHLMPHFTMDRALLTKQELNNVTLALRALQTLPFITSETLLPQLSAFFNHTSTTEQWLEISFTHWGDEQLINNKLYSQIKMGITNRNQMQLSYATASGEFTHRTIEPLKLVFQQRDWYLYAFCLLRNDFRFFKINRIVQIKQTKTFCIHDYQNYSALAAIKPKPQLSPTILFQGVFDKSALHAVYDAIPSATTDPISTDKFRITATLPDDSWLRSFLLSFGNQLKIERPISLYDEIKQMHLAATLV</sequence>
<dbReference type="InterPro" id="IPR028349">
    <property type="entry name" value="PafC-like"/>
</dbReference>
<dbReference type="InterPro" id="IPR051534">
    <property type="entry name" value="CBASS_pafABC_assoc_protein"/>
</dbReference>
<organism evidence="4 5">
    <name type="scientific">Lactiplantibacillus plantarum CMPG5300</name>
    <dbReference type="NCBI Taxonomy" id="1304889"/>
    <lineage>
        <taxon>Bacteria</taxon>
        <taxon>Bacillati</taxon>
        <taxon>Bacillota</taxon>
        <taxon>Bacilli</taxon>
        <taxon>Lactobacillales</taxon>
        <taxon>Lactobacillaceae</taxon>
        <taxon>Lactiplantibacillus</taxon>
    </lineage>
</organism>
<evidence type="ECO:0000313" key="4">
    <source>
        <dbReference type="EMBL" id="KGH43298.1"/>
    </source>
</evidence>
<dbReference type="Proteomes" id="UP000029801">
    <property type="component" value="Chromosome"/>
</dbReference>
<feature type="domain" description="HTH deoR-type" evidence="3">
    <location>
        <begin position="2"/>
        <end position="57"/>
    </location>
</feature>
<comment type="caution">
    <text evidence="4">The sequence shown here is derived from an EMBL/GenBank/DDBJ whole genome shotgun (WGS) entry which is preliminary data.</text>
</comment>
<proteinExistence type="predicted"/>
<dbReference type="PANTHER" id="PTHR34580:SF1">
    <property type="entry name" value="PROTEIN PAFC"/>
    <property type="match status" value="1"/>
</dbReference>
<reference evidence="4 5" key="1">
    <citation type="journal article" date="2014" name="Genome Announc.">
        <title>Draft Genome Sequence of Lactobacillus plantarum CMPG5300, a Human Vaginal Isolate.</title>
        <authorList>
            <person name="Malik S."/>
            <person name="Siezen R.J."/>
            <person name="Renckens B."/>
            <person name="Vaneechoutte M."/>
            <person name="Vanderleyden J."/>
            <person name="Lebeer S."/>
        </authorList>
    </citation>
    <scope>NUCLEOTIDE SEQUENCE [LARGE SCALE GENOMIC DNA]</scope>
    <source>
        <strain evidence="4 5">CMPG5300</strain>
    </source>
</reference>
<dbReference type="InterPro" id="IPR057727">
    <property type="entry name" value="WCX_dom"/>
</dbReference>
<dbReference type="AlphaFoldDB" id="A0AAW3FPC0"/>
<dbReference type="InterPro" id="IPR001034">
    <property type="entry name" value="DeoR_HTH"/>
</dbReference>
<dbReference type="Pfam" id="PF13280">
    <property type="entry name" value="WYL"/>
    <property type="match status" value="1"/>
</dbReference>
<dbReference type="Pfam" id="PF08279">
    <property type="entry name" value="HTH_11"/>
    <property type="match status" value="1"/>
</dbReference>
<dbReference type="PROSITE" id="PS52050">
    <property type="entry name" value="WYL"/>
    <property type="match status" value="1"/>
</dbReference>
<evidence type="ECO:0000259" key="3">
    <source>
        <dbReference type="PROSITE" id="PS51000"/>
    </source>
</evidence>
<keyword evidence="2" id="KW-0804">Transcription</keyword>
<accession>A0AAW3FPC0</accession>
<dbReference type="InterPro" id="IPR036390">
    <property type="entry name" value="WH_DNA-bd_sf"/>
</dbReference>
<dbReference type="EMBL" id="AXZV01000008">
    <property type="protein sequence ID" value="KGH43298.1"/>
    <property type="molecule type" value="Genomic_DNA"/>
</dbReference>
<dbReference type="InterPro" id="IPR013196">
    <property type="entry name" value="HTH_11"/>
</dbReference>
<dbReference type="InterPro" id="IPR036388">
    <property type="entry name" value="WH-like_DNA-bd_sf"/>
</dbReference>
<dbReference type="GO" id="GO:0003700">
    <property type="term" value="F:DNA-binding transcription factor activity"/>
    <property type="evidence" value="ECO:0007669"/>
    <property type="project" value="InterPro"/>
</dbReference>
<dbReference type="PANTHER" id="PTHR34580">
    <property type="match status" value="1"/>
</dbReference>
<evidence type="ECO:0000313" key="5">
    <source>
        <dbReference type="Proteomes" id="UP000029801"/>
    </source>
</evidence>
<dbReference type="InterPro" id="IPR026881">
    <property type="entry name" value="WYL_dom"/>
</dbReference>
<dbReference type="PIRSF" id="PIRSF016838">
    <property type="entry name" value="PafC"/>
    <property type="match status" value="1"/>
</dbReference>
<dbReference type="RefSeq" id="WP_047673209.1">
    <property type="nucleotide sequence ID" value="NZ_CM002918.1"/>
</dbReference>
<keyword evidence="1" id="KW-0805">Transcription regulation</keyword>
<name>A0AAW3FPC0_LACPN</name>
<evidence type="ECO:0000256" key="2">
    <source>
        <dbReference type="ARBA" id="ARBA00023163"/>
    </source>
</evidence>
<gene>
    <name evidence="4" type="ORF">CMPG5300_1097</name>
</gene>
<dbReference type="Gene3D" id="1.10.10.10">
    <property type="entry name" value="Winged helix-like DNA-binding domain superfamily/Winged helix DNA-binding domain"/>
    <property type="match status" value="1"/>
</dbReference>
<evidence type="ECO:0000256" key="1">
    <source>
        <dbReference type="ARBA" id="ARBA00023015"/>
    </source>
</evidence>
<protein>
    <submittedName>
        <fullName evidence="4">Transcriptional regulator</fullName>
    </submittedName>
</protein>
<dbReference type="PROSITE" id="PS51000">
    <property type="entry name" value="HTH_DEOR_2"/>
    <property type="match status" value="1"/>
</dbReference>